<sequence>MKENVHISVWRLRDAQIVIPARALSVLGDSILAVVLLLRINDSGAGPWAVTGLLVVEALPLIMLMGVAGHVADRRDSRRVLTVGIGVQVMACCALVFASRLVVIYLLVAVVQTAQAFVGPTWTALGPRIVGEDRVGELIALQQGVTMSLGPIGGAIGAVIYGVVGAKLAVAADAATFAVLLIAALAIRTRRNSVVDNATDGSAPRTALTTAGVRVVRADPVVWPLLIASLLVVLVLGGVNVVEVFLVRDVLRMSAGWYGLGELVFTLGAVAGSVLAARVRSDGGRVRGTLCGFMAIGVGVLVDGVSPWYWLVLMMSVVIGVACALMNACFGALFVGRTADADRGKVSAAINGLMQVANVVSLVAFGGLGSWLGIRQAFVIGGCTALVVTILALGTLRVRKVSPVIQGDVVSVSGGR</sequence>
<dbReference type="PANTHER" id="PTHR23513:SF9">
    <property type="entry name" value="ENTEROBACTIN EXPORTER ENTS"/>
    <property type="match status" value="1"/>
</dbReference>
<evidence type="ECO:0000256" key="3">
    <source>
        <dbReference type="ARBA" id="ARBA00022475"/>
    </source>
</evidence>
<name>A0A561E788_9MICO</name>
<evidence type="ECO:0000256" key="8">
    <source>
        <dbReference type="ARBA" id="ARBA00040914"/>
    </source>
</evidence>
<keyword evidence="5 9" id="KW-1133">Transmembrane helix</keyword>
<protein>
    <recommendedName>
        <fullName evidence="8">Multidrug efflux pump Tap</fullName>
    </recommendedName>
</protein>
<evidence type="ECO:0000256" key="2">
    <source>
        <dbReference type="ARBA" id="ARBA00022448"/>
    </source>
</evidence>
<comment type="similarity">
    <text evidence="7">Belongs to the major facilitator superfamily. Drug:H(+) antiporter-3 (DHA3) (TC 2.A.1.21) family.</text>
</comment>
<evidence type="ECO:0000313" key="11">
    <source>
        <dbReference type="EMBL" id="TWE11485.1"/>
    </source>
</evidence>
<reference evidence="11 12" key="1">
    <citation type="submission" date="2019-06" db="EMBL/GenBank/DDBJ databases">
        <title>Sequencing the genomes of 1000 actinobacteria strains.</title>
        <authorList>
            <person name="Klenk H.-P."/>
        </authorList>
    </citation>
    <scope>NUCLEOTIDE SEQUENCE [LARGE SCALE GENOMIC DNA]</scope>
    <source>
        <strain evidence="11 12">DSM 19560</strain>
    </source>
</reference>
<feature type="transmembrane region" description="Helical" evidence="9">
    <location>
        <begin position="138"/>
        <end position="162"/>
    </location>
</feature>
<feature type="transmembrane region" description="Helical" evidence="9">
    <location>
        <begin position="221"/>
        <end position="245"/>
    </location>
</feature>
<evidence type="ECO:0000256" key="5">
    <source>
        <dbReference type="ARBA" id="ARBA00022989"/>
    </source>
</evidence>
<dbReference type="CDD" id="cd06173">
    <property type="entry name" value="MFS_MefA_like"/>
    <property type="match status" value="1"/>
</dbReference>
<dbReference type="Gene3D" id="1.20.1250.20">
    <property type="entry name" value="MFS general substrate transporter like domains"/>
    <property type="match status" value="1"/>
</dbReference>
<evidence type="ECO:0000256" key="9">
    <source>
        <dbReference type="SAM" id="Phobius"/>
    </source>
</evidence>
<evidence type="ECO:0000256" key="1">
    <source>
        <dbReference type="ARBA" id="ARBA00004429"/>
    </source>
</evidence>
<organism evidence="11 12">
    <name type="scientific">Rudaeicoccus suwonensis</name>
    <dbReference type="NCBI Taxonomy" id="657409"/>
    <lineage>
        <taxon>Bacteria</taxon>
        <taxon>Bacillati</taxon>
        <taxon>Actinomycetota</taxon>
        <taxon>Actinomycetes</taxon>
        <taxon>Micrococcales</taxon>
        <taxon>Dermacoccaceae</taxon>
        <taxon>Rudaeicoccus</taxon>
    </lineage>
</organism>
<feature type="transmembrane region" description="Helical" evidence="9">
    <location>
        <begin position="377"/>
        <end position="396"/>
    </location>
</feature>
<keyword evidence="3" id="KW-1003">Cell membrane</keyword>
<keyword evidence="4 9" id="KW-0812">Transmembrane</keyword>
<dbReference type="Pfam" id="PF07690">
    <property type="entry name" value="MFS_1"/>
    <property type="match status" value="1"/>
</dbReference>
<evidence type="ECO:0000256" key="6">
    <source>
        <dbReference type="ARBA" id="ARBA00023136"/>
    </source>
</evidence>
<keyword evidence="12" id="KW-1185">Reference proteome</keyword>
<dbReference type="InterPro" id="IPR036259">
    <property type="entry name" value="MFS_trans_sf"/>
</dbReference>
<dbReference type="GO" id="GO:0022857">
    <property type="term" value="F:transmembrane transporter activity"/>
    <property type="evidence" value="ECO:0007669"/>
    <property type="project" value="InterPro"/>
</dbReference>
<accession>A0A561E788</accession>
<comment type="caution">
    <text evidence="11">The sequence shown here is derived from an EMBL/GenBank/DDBJ whole genome shotgun (WGS) entry which is preliminary data.</text>
</comment>
<feature type="transmembrane region" description="Helical" evidence="9">
    <location>
        <begin position="168"/>
        <end position="187"/>
    </location>
</feature>
<feature type="transmembrane region" description="Helical" evidence="9">
    <location>
        <begin position="257"/>
        <end position="277"/>
    </location>
</feature>
<dbReference type="PROSITE" id="PS50850">
    <property type="entry name" value="MFS"/>
    <property type="match status" value="1"/>
</dbReference>
<feature type="transmembrane region" description="Helical" evidence="9">
    <location>
        <begin position="284"/>
        <end position="302"/>
    </location>
</feature>
<comment type="subcellular location">
    <subcellularLocation>
        <location evidence="1">Cell inner membrane</location>
        <topology evidence="1">Multi-pass membrane protein</topology>
    </subcellularLocation>
</comment>
<evidence type="ECO:0000259" key="10">
    <source>
        <dbReference type="PROSITE" id="PS50850"/>
    </source>
</evidence>
<feature type="transmembrane region" description="Helical" evidence="9">
    <location>
        <begin position="21"/>
        <end position="40"/>
    </location>
</feature>
<keyword evidence="6 9" id="KW-0472">Membrane</keyword>
<evidence type="ECO:0000256" key="7">
    <source>
        <dbReference type="ARBA" id="ARBA00038075"/>
    </source>
</evidence>
<dbReference type="Proteomes" id="UP000318297">
    <property type="component" value="Unassembled WGS sequence"/>
</dbReference>
<dbReference type="AlphaFoldDB" id="A0A561E788"/>
<proteinExistence type="inferred from homology"/>
<evidence type="ECO:0000313" key="12">
    <source>
        <dbReference type="Proteomes" id="UP000318297"/>
    </source>
</evidence>
<dbReference type="InterPro" id="IPR011701">
    <property type="entry name" value="MFS"/>
</dbReference>
<feature type="transmembrane region" description="Helical" evidence="9">
    <location>
        <begin position="308"/>
        <end position="336"/>
    </location>
</feature>
<feature type="transmembrane region" description="Helical" evidence="9">
    <location>
        <begin position="104"/>
        <end position="126"/>
    </location>
</feature>
<feature type="transmembrane region" description="Helical" evidence="9">
    <location>
        <begin position="46"/>
        <end position="68"/>
    </location>
</feature>
<dbReference type="RefSeq" id="WP_170226323.1">
    <property type="nucleotide sequence ID" value="NZ_VIVQ01000001.1"/>
</dbReference>
<dbReference type="InterPro" id="IPR020846">
    <property type="entry name" value="MFS_dom"/>
</dbReference>
<feature type="domain" description="Major facilitator superfamily (MFS) profile" evidence="10">
    <location>
        <begin position="221"/>
        <end position="416"/>
    </location>
</feature>
<dbReference type="SUPFAM" id="SSF103473">
    <property type="entry name" value="MFS general substrate transporter"/>
    <property type="match status" value="1"/>
</dbReference>
<feature type="transmembrane region" description="Helical" evidence="9">
    <location>
        <begin position="80"/>
        <end position="98"/>
    </location>
</feature>
<keyword evidence="2" id="KW-0813">Transport</keyword>
<dbReference type="GO" id="GO:0005886">
    <property type="term" value="C:plasma membrane"/>
    <property type="evidence" value="ECO:0007669"/>
    <property type="project" value="UniProtKB-SubCell"/>
</dbReference>
<evidence type="ECO:0000256" key="4">
    <source>
        <dbReference type="ARBA" id="ARBA00022692"/>
    </source>
</evidence>
<gene>
    <name evidence="11" type="ORF">BKA23_0253</name>
</gene>
<dbReference type="EMBL" id="VIVQ01000001">
    <property type="protein sequence ID" value="TWE11485.1"/>
    <property type="molecule type" value="Genomic_DNA"/>
</dbReference>
<dbReference type="PANTHER" id="PTHR23513">
    <property type="entry name" value="INTEGRAL MEMBRANE EFFLUX PROTEIN-RELATED"/>
    <property type="match status" value="1"/>
</dbReference>
<feature type="transmembrane region" description="Helical" evidence="9">
    <location>
        <begin position="348"/>
        <end position="371"/>
    </location>
</feature>